<dbReference type="RefSeq" id="WP_203540033.1">
    <property type="nucleotide sequence ID" value="NZ_JAESND010000016.1"/>
</dbReference>
<dbReference type="PANTHER" id="PTHR34606">
    <property type="entry name" value="BON DOMAIN-CONTAINING PROTEIN"/>
    <property type="match status" value="1"/>
</dbReference>
<accession>A0ABS2BQD9</accession>
<organism evidence="3 4">
    <name type="scientific">Jeongeupia naejangsanensis</name>
    <dbReference type="NCBI Taxonomy" id="613195"/>
    <lineage>
        <taxon>Bacteria</taxon>
        <taxon>Pseudomonadati</taxon>
        <taxon>Pseudomonadota</taxon>
        <taxon>Betaproteobacteria</taxon>
        <taxon>Neisseriales</taxon>
        <taxon>Chitinibacteraceae</taxon>
        <taxon>Jeongeupia</taxon>
    </lineage>
</organism>
<feature type="domain" description="BON" evidence="2">
    <location>
        <begin position="121"/>
        <end position="189"/>
    </location>
</feature>
<comment type="caution">
    <text evidence="3">The sequence shown here is derived from an EMBL/GenBank/DDBJ whole genome shotgun (WGS) entry which is preliminary data.</text>
</comment>
<feature type="domain" description="BON" evidence="2">
    <location>
        <begin position="35"/>
        <end position="103"/>
    </location>
</feature>
<keyword evidence="4" id="KW-1185">Reference proteome</keyword>
<dbReference type="SMART" id="SM00749">
    <property type="entry name" value="BON"/>
    <property type="match status" value="3"/>
</dbReference>
<gene>
    <name evidence="3" type="ORF">JMJ54_18630</name>
</gene>
<evidence type="ECO:0000259" key="2">
    <source>
        <dbReference type="PROSITE" id="PS50914"/>
    </source>
</evidence>
<dbReference type="Gene3D" id="3.30.1340.30">
    <property type="match status" value="3"/>
</dbReference>
<keyword evidence="1" id="KW-0732">Signal</keyword>
<dbReference type="InterPro" id="IPR007055">
    <property type="entry name" value="BON_dom"/>
</dbReference>
<dbReference type="PROSITE" id="PS50914">
    <property type="entry name" value="BON"/>
    <property type="match status" value="3"/>
</dbReference>
<evidence type="ECO:0000313" key="3">
    <source>
        <dbReference type="EMBL" id="MBM3117855.1"/>
    </source>
</evidence>
<dbReference type="Proteomes" id="UP000809431">
    <property type="component" value="Unassembled WGS sequence"/>
</dbReference>
<dbReference type="PANTHER" id="PTHR34606:SF15">
    <property type="entry name" value="BON DOMAIN-CONTAINING PROTEIN"/>
    <property type="match status" value="1"/>
</dbReference>
<feature type="signal peptide" evidence="1">
    <location>
        <begin position="1"/>
        <end position="26"/>
    </location>
</feature>
<evidence type="ECO:0000256" key="1">
    <source>
        <dbReference type="SAM" id="SignalP"/>
    </source>
</evidence>
<dbReference type="EMBL" id="JAESND010000016">
    <property type="protein sequence ID" value="MBM3117855.1"/>
    <property type="molecule type" value="Genomic_DNA"/>
</dbReference>
<feature type="domain" description="BON" evidence="2">
    <location>
        <begin position="207"/>
        <end position="275"/>
    </location>
</feature>
<dbReference type="Pfam" id="PF04972">
    <property type="entry name" value="BON"/>
    <property type="match status" value="3"/>
</dbReference>
<proteinExistence type="predicted"/>
<dbReference type="InterPro" id="IPR051686">
    <property type="entry name" value="Lipoprotein_DolP"/>
</dbReference>
<dbReference type="InterPro" id="IPR014004">
    <property type="entry name" value="Transpt-assoc_nodulatn_dom_bac"/>
</dbReference>
<sequence>MNMQTGKRTIVSGIALAILMMNGAGAVGAAAQTAEDARQEAQIWTSYALNPYLRANDLKVSVVEGMATLTGKVDEGVNKDLAKQIALGVPGIKEVDNQIVIQSGYVPPARSSSRSYGEAVDDATITTAVKSKLLWSKYTDSLATSVETKSGRVILTGTADSVAAREHAARLAINTRGVQSVDNRLVVTKTNPVTIGSTASAAGQDISDSWITTKVKSTFLYSNYIDSGNISVSTKNGNVTLVGKLDSGAERSLALELAKNVRGVKSVESKGLTVH</sequence>
<feature type="chain" id="PRO_5045834684" evidence="1">
    <location>
        <begin position="27"/>
        <end position="275"/>
    </location>
</feature>
<name>A0ABS2BQD9_9NEIS</name>
<evidence type="ECO:0000313" key="4">
    <source>
        <dbReference type="Proteomes" id="UP000809431"/>
    </source>
</evidence>
<protein>
    <submittedName>
        <fullName evidence="3">BON domain-containing protein</fullName>
    </submittedName>
</protein>
<reference evidence="3 4" key="1">
    <citation type="submission" date="2021-01" db="EMBL/GenBank/DDBJ databases">
        <title>Draft Genome Sequence and Polyhydroxyalkanoate Biosynthetic Potential of Jeongeupia naejangsanensis Type Strain DSM 24253.</title>
        <authorList>
            <person name="Turrini P."/>
            <person name="Artuso I."/>
            <person name="Lugli G.A."/>
            <person name="Frangipani E."/>
            <person name="Ventura M."/>
            <person name="Visca P."/>
        </authorList>
    </citation>
    <scope>NUCLEOTIDE SEQUENCE [LARGE SCALE GENOMIC DNA]</scope>
    <source>
        <strain evidence="3 4">DSM 24253</strain>
    </source>
</reference>